<keyword evidence="13" id="KW-0456">Lyase</keyword>
<dbReference type="PRINTS" id="PR00869">
    <property type="entry name" value="DNAPOLX"/>
</dbReference>
<keyword evidence="5" id="KW-0237">DNA synthesis</keyword>
<evidence type="ECO:0000256" key="12">
    <source>
        <dbReference type="ARBA" id="ARBA00023204"/>
    </source>
</evidence>
<dbReference type="PRINTS" id="PR00870">
    <property type="entry name" value="DNAPOLXBETA"/>
</dbReference>
<evidence type="ECO:0000256" key="2">
    <source>
        <dbReference type="ARBA" id="ARBA00008323"/>
    </source>
</evidence>
<dbReference type="SUPFAM" id="SSF47802">
    <property type="entry name" value="DNA polymerase beta, N-terminal domain-like"/>
    <property type="match status" value="1"/>
</dbReference>
<feature type="compositionally biased region" description="Low complexity" evidence="15">
    <location>
        <begin position="259"/>
        <end position="273"/>
    </location>
</feature>
<dbReference type="InterPro" id="IPR002008">
    <property type="entry name" value="DNA_pol_X_beta-like"/>
</dbReference>
<comment type="catalytic activity">
    <reaction evidence="14">
        <text>DNA(n) + a 2'-deoxyribonucleoside 5'-triphosphate = DNA(n+1) + diphosphate</text>
        <dbReference type="Rhea" id="RHEA:22508"/>
        <dbReference type="Rhea" id="RHEA-COMP:17339"/>
        <dbReference type="Rhea" id="RHEA-COMP:17340"/>
        <dbReference type="ChEBI" id="CHEBI:33019"/>
        <dbReference type="ChEBI" id="CHEBI:61560"/>
        <dbReference type="ChEBI" id="CHEBI:173112"/>
        <dbReference type="EC" id="2.7.7.7"/>
    </reaction>
</comment>
<dbReference type="Gene3D" id="1.10.150.20">
    <property type="entry name" value="5' to 3' exonuclease, C-terminal subdomain"/>
    <property type="match status" value="1"/>
</dbReference>
<dbReference type="EC" id="2.7.7.7" evidence="3"/>
<dbReference type="Pfam" id="PF10391">
    <property type="entry name" value="DNA_pol_lambd_f"/>
    <property type="match status" value="1"/>
</dbReference>
<dbReference type="Gene3D" id="3.40.50.10190">
    <property type="entry name" value="BRCT domain"/>
    <property type="match status" value="1"/>
</dbReference>
<keyword evidence="9" id="KW-0227">DNA damage</keyword>
<dbReference type="InterPro" id="IPR028207">
    <property type="entry name" value="DNA_pol_B_palm_palm"/>
</dbReference>
<dbReference type="InterPro" id="IPR029398">
    <property type="entry name" value="PolB_thumb"/>
</dbReference>
<feature type="compositionally biased region" description="Polar residues" evidence="15">
    <location>
        <begin position="58"/>
        <end position="75"/>
    </location>
</feature>
<keyword evidence="6" id="KW-0808">Transferase</keyword>
<dbReference type="InterPro" id="IPR027421">
    <property type="entry name" value="DNA_pol_lamdba_lyase_dom_sf"/>
</dbReference>
<dbReference type="InterPro" id="IPR002054">
    <property type="entry name" value="DNA-dir_DNA_pol_X"/>
</dbReference>
<dbReference type="InterPro" id="IPR043519">
    <property type="entry name" value="NT_sf"/>
</dbReference>
<dbReference type="SUPFAM" id="SSF81585">
    <property type="entry name" value="PsbU/PolX domain-like"/>
    <property type="match status" value="1"/>
</dbReference>
<protein>
    <recommendedName>
        <fullName evidence="4">DNA polymerase lambda</fullName>
        <ecNumber evidence="3">2.7.7.7</ecNumber>
    </recommendedName>
</protein>
<keyword evidence="12" id="KW-0234">DNA repair</keyword>
<organism evidence="17 18">
    <name type="scientific">Phyllosticta capitalensis</name>
    <dbReference type="NCBI Taxonomy" id="121624"/>
    <lineage>
        <taxon>Eukaryota</taxon>
        <taxon>Fungi</taxon>
        <taxon>Dikarya</taxon>
        <taxon>Ascomycota</taxon>
        <taxon>Pezizomycotina</taxon>
        <taxon>Dothideomycetes</taxon>
        <taxon>Dothideomycetes incertae sedis</taxon>
        <taxon>Botryosphaeriales</taxon>
        <taxon>Phyllostictaceae</taxon>
        <taxon>Phyllosticta</taxon>
    </lineage>
</organism>
<evidence type="ECO:0000256" key="10">
    <source>
        <dbReference type="ARBA" id="ARBA00022932"/>
    </source>
</evidence>
<evidence type="ECO:0000256" key="1">
    <source>
        <dbReference type="ARBA" id="ARBA00001936"/>
    </source>
</evidence>
<dbReference type="InterPro" id="IPR019843">
    <property type="entry name" value="DNA_pol-X_BS"/>
</dbReference>
<dbReference type="SUPFAM" id="SSF52113">
    <property type="entry name" value="BRCT domain"/>
    <property type="match status" value="1"/>
</dbReference>
<dbReference type="Gene3D" id="1.10.150.110">
    <property type="entry name" value="DNA polymerase beta, N-terminal domain-like"/>
    <property type="match status" value="1"/>
</dbReference>
<dbReference type="InterPro" id="IPR001357">
    <property type="entry name" value="BRCT_dom"/>
</dbReference>
<dbReference type="PROSITE" id="PS00522">
    <property type="entry name" value="DNA_POLYMERASE_X"/>
    <property type="match status" value="1"/>
</dbReference>
<dbReference type="InterPro" id="IPR022312">
    <property type="entry name" value="DNA_pol_X"/>
</dbReference>
<dbReference type="Pfam" id="PF14716">
    <property type="entry name" value="HHH_8"/>
    <property type="match status" value="1"/>
</dbReference>
<feature type="compositionally biased region" description="Polar residues" evidence="15">
    <location>
        <begin position="280"/>
        <end position="291"/>
    </location>
</feature>
<evidence type="ECO:0000259" key="16">
    <source>
        <dbReference type="PROSITE" id="PS50172"/>
    </source>
</evidence>
<dbReference type="PANTHER" id="PTHR11276">
    <property type="entry name" value="DNA POLYMERASE TYPE-X FAMILY MEMBER"/>
    <property type="match status" value="1"/>
</dbReference>
<dbReference type="CDD" id="cd00141">
    <property type="entry name" value="NT_POLXc"/>
    <property type="match status" value="1"/>
</dbReference>
<name>A0ABR1YWY4_9PEZI</name>
<evidence type="ECO:0000256" key="11">
    <source>
        <dbReference type="ARBA" id="ARBA00023125"/>
    </source>
</evidence>
<feature type="region of interest" description="Disordered" evidence="15">
    <location>
        <begin position="250"/>
        <end position="330"/>
    </location>
</feature>
<dbReference type="InterPro" id="IPR037160">
    <property type="entry name" value="DNA_Pol_thumb_sf"/>
</dbReference>
<dbReference type="PANTHER" id="PTHR11276:SF28">
    <property type="entry name" value="DNA POLYMERASE LAMBDA"/>
    <property type="match status" value="1"/>
</dbReference>
<dbReference type="Pfam" id="PF14792">
    <property type="entry name" value="DNA_pol_B_palm"/>
    <property type="match status" value="1"/>
</dbReference>
<dbReference type="InterPro" id="IPR010996">
    <property type="entry name" value="HHH_MUS81"/>
</dbReference>
<evidence type="ECO:0000256" key="13">
    <source>
        <dbReference type="ARBA" id="ARBA00023239"/>
    </source>
</evidence>
<evidence type="ECO:0000313" key="18">
    <source>
        <dbReference type="Proteomes" id="UP001492380"/>
    </source>
</evidence>
<dbReference type="InterPro" id="IPR036420">
    <property type="entry name" value="BRCT_dom_sf"/>
</dbReference>
<evidence type="ECO:0000256" key="15">
    <source>
        <dbReference type="SAM" id="MobiDB-lite"/>
    </source>
</evidence>
<proteinExistence type="inferred from homology"/>
<feature type="compositionally biased region" description="Basic and acidic residues" evidence="15">
    <location>
        <begin position="292"/>
        <end position="308"/>
    </location>
</feature>
<comment type="cofactor">
    <cofactor evidence="1">
        <name>Mn(2+)</name>
        <dbReference type="ChEBI" id="CHEBI:29035"/>
    </cofactor>
</comment>
<feature type="compositionally biased region" description="Acidic residues" evidence="15">
    <location>
        <begin position="347"/>
        <end position="365"/>
    </location>
</feature>
<feature type="domain" description="BRCT" evidence="16">
    <location>
        <begin position="143"/>
        <end position="239"/>
    </location>
</feature>
<evidence type="ECO:0000256" key="6">
    <source>
        <dbReference type="ARBA" id="ARBA00022679"/>
    </source>
</evidence>
<evidence type="ECO:0000256" key="7">
    <source>
        <dbReference type="ARBA" id="ARBA00022695"/>
    </source>
</evidence>
<feature type="region of interest" description="Disordered" evidence="15">
    <location>
        <begin position="20"/>
        <end position="75"/>
    </location>
</feature>
<feature type="compositionally biased region" description="Acidic residues" evidence="15">
    <location>
        <begin position="21"/>
        <end position="31"/>
    </location>
</feature>
<keyword evidence="10" id="KW-0239">DNA-directed DNA polymerase</keyword>
<reference evidence="17 18" key="1">
    <citation type="submission" date="2024-04" db="EMBL/GenBank/DDBJ databases">
        <title>Phyllosticta paracitricarpa is synonymous to the EU quarantine fungus P. citricarpa based on phylogenomic analyses.</title>
        <authorList>
            <consortium name="Lawrence Berkeley National Laboratory"/>
            <person name="Van Ingen-Buijs V.A."/>
            <person name="Van Westerhoven A.C."/>
            <person name="Haridas S."/>
            <person name="Skiadas P."/>
            <person name="Martin F."/>
            <person name="Groenewald J.Z."/>
            <person name="Crous P.W."/>
            <person name="Seidl M.F."/>
        </authorList>
    </citation>
    <scope>NUCLEOTIDE SEQUENCE [LARGE SCALE GENOMIC DNA]</scope>
    <source>
        <strain evidence="17 18">CBS 123374</strain>
    </source>
</reference>
<dbReference type="Pfam" id="PF14791">
    <property type="entry name" value="DNA_pol_B_thumb"/>
    <property type="match status" value="1"/>
</dbReference>
<evidence type="ECO:0000256" key="3">
    <source>
        <dbReference type="ARBA" id="ARBA00012417"/>
    </source>
</evidence>
<feature type="region of interest" description="Disordered" evidence="15">
    <location>
        <begin position="343"/>
        <end position="399"/>
    </location>
</feature>
<dbReference type="Gene3D" id="3.30.210.10">
    <property type="entry name" value="DNA polymerase, thumb domain"/>
    <property type="match status" value="1"/>
</dbReference>
<accession>A0ABR1YWY4</accession>
<feature type="compositionally biased region" description="Basic and acidic residues" evidence="15">
    <location>
        <begin position="319"/>
        <end position="329"/>
    </location>
</feature>
<keyword evidence="11" id="KW-0238">DNA-binding</keyword>
<keyword evidence="7" id="KW-0548">Nucleotidyltransferase</keyword>
<evidence type="ECO:0000256" key="14">
    <source>
        <dbReference type="ARBA" id="ARBA00049244"/>
    </source>
</evidence>
<evidence type="ECO:0000256" key="9">
    <source>
        <dbReference type="ARBA" id="ARBA00022763"/>
    </source>
</evidence>
<dbReference type="InterPro" id="IPR018944">
    <property type="entry name" value="DNA_pol_lambd_fingers_domain"/>
</dbReference>
<dbReference type="Gene3D" id="3.30.460.10">
    <property type="entry name" value="Beta Polymerase, domain 2"/>
    <property type="match status" value="1"/>
</dbReference>
<dbReference type="Proteomes" id="UP001492380">
    <property type="component" value="Unassembled WGS sequence"/>
</dbReference>
<dbReference type="SMART" id="SM00483">
    <property type="entry name" value="POLXc"/>
    <property type="match status" value="1"/>
</dbReference>
<keyword evidence="8" id="KW-0235">DNA replication</keyword>
<dbReference type="PROSITE" id="PS50172">
    <property type="entry name" value="BRCT"/>
    <property type="match status" value="1"/>
</dbReference>
<evidence type="ECO:0000256" key="5">
    <source>
        <dbReference type="ARBA" id="ARBA00022634"/>
    </source>
</evidence>
<evidence type="ECO:0000313" key="17">
    <source>
        <dbReference type="EMBL" id="KAK8240548.1"/>
    </source>
</evidence>
<evidence type="ECO:0000256" key="4">
    <source>
        <dbReference type="ARBA" id="ARBA00016513"/>
    </source>
</evidence>
<dbReference type="EMBL" id="JBBWRZ010000003">
    <property type="protein sequence ID" value="KAK8240548.1"/>
    <property type="molecule type" value="Genomic_DNA"/>
</dbReference>
<comment type="caution">
    <text evidence="17">The sequence shown here is derived from an EMBL/GenBank/DDBJ whole genome shotgun (WGS) entry which is preliminary data.</text>
</comment>
<dbReference type="SUPFAM" id="SSF81301">
    <property type="entry name" value="Nucleotidyltransferase"/>
    <property type="match status" value="1"/>
</dbReference>
<keyword evidence="18" id="KW-1185">Reference proteome</keyword>
<feature type="region of interest" description="Disordered" evidence="15">
    <location>
        <begin position="100"/>
        <end position="139"/>
    </location>
</feature>
<gene>
    <name evidence="17" type="ORF">HDK90DRAFT_480054</name>
</gene>
<evidence type="ECO:0000256" key="8">
    <source>
        <dbReference type="ARBA" id="ARBA00022705"/>
    </source>
</evidence>
<sequence>MDDKNSLQRKQRLFAAIYALDQDEEEPDEPYEERVNARSSTLQSPNRNLKRSFGDAVGSSSQNHHTLTTRQDLTRSTISEANTSLRLGFSLTKTSSREDSSSRLFERSDAMETSDGRPLSSLAKLPRAAGRQKRDAQLRRVPEDQQIFKDLVFFFFPNDDTHAARRMRITKSVEHGATWVVEWCSYVTHIIVDKSFNYDQMKSYLNKQSFPGNAIVVSENWPSDCFAYKALVDTDLPQYSVLGYRNPNAKPKHMDAVEEQPSSVQSSQSLQLKPPKHCENTPSQAEESSADSNKDTIDVRAILRDSRGNEQPTAAPLDSEERHHPKGDDPLDQLIAEAKKTEHLPLDSEDEESSAQQSAEEDSDSEGQPPRKMNKKPVSKETWQCMKKNDGKGDGRNPNARTIEILAEMGRYYDRVGDEWRTRAYRRAVSTLRKQDEKIMTKEEAFELPFIGQRLATKIEEIVWTNRLRRLDATIADPMDAALRTFMGVYGVGLSQASKWVMKGFKTLEDLKGVPLTPAQQVGIDHYEDLNTRIPRDEVTRHAAVVTAAIQKLDKDFSVTVGGSYRRGASSCGDIDMLISHPNASQAYLQEITLNRLVPQLTKAGYLKVALASAANHENGSKWHGTCALPASECGTRSYDAAILELALAEVTESETVDGPWRRIDLLLVPHYELGAALIYFTGNDIFNRSIRLLAIRKHMRLNQRGLYKNVMRARDRTKVTEGELVEGADEKKIFEILGVPWRRPEHRIC</sequence>
<feature type="compositionally biased region" description="Polar residues" evidence="15">
    <location>
        <begin position="37"/>
        <end position="47"/>
    </location>
</feature>
<feature type="compositionally biased region" description="Basic and acidic residues" evidence="15">
    <location>
        <begin position="100"/>
        <end position="110"/>
    </location>
</feature>
<comment type="similarity">
    <text evidence="2">Belongs to the DNA polymerase type-X family.</text>
</comment>